<name>A0AAN8J2P8_TRICO</name>
<dbReference type="AlphaFoldDB" id="A0AAN8J2P8"/>
<dbReference type="InterPro" id="IPR036034">
    <property type="entry name" value="PDZ_sf"/>
</dbReference>
<dbReference type="InterPro" id="IPR040264">
    <property type="entry name" value="T15H9.4-like"/>
</dbReference>
<sequence>MTGGGTCEPTQGSSMEATDRKNSRETVSPSGSAVNNAPFASGKEEPKRREGFSYIEITIHSVKGVRFGLGIKHFNDQVIVSKSEKGSICGSQLKVLDHIVEVNGIPVTDKDICREMVIKSMQNDNMVNLVIERPVNEEAITSMKSFLEAACHPTANNSPVNHGAGAPRPDKPLVSNHTEMMTAKENRKVKTGEKIANEMNAEQRSHTLIPWPNRSVDAIEGHQERQRPSTKAKHGNVDQPTDRQKRATNAIVVKGRRDSRLIGVFFQKLGLKRKSEVRG</sequence>
<evidence type="ECO:0000313" key="2">
    <source>
        <dbReference type="EMBL" id="KAK5981319.1"/>
    </source>
</evidence>
<feature type="region of interest" description="Disordered" evidence="1">
    <location>
        <begin position="1"/>
        <end position="45"/>
    </location>
</feature>
<organism evidence="2 3">
    <name type="scientific">Trichostrongylus colubriformis</name>
    <name type="common">Black scour worm</name>
    <dbReference type="NCBI Taxonomy" id="6319"/>
    <lineage>
        <taxon>Eukaryota</taxon>
        <taxon>Metazoa</taxon>
        <taxon>Ecdysozoa</taxon>
        <taxon>Nematoda</taxon>
        <taxon>Chromadorea</taxon>
        <taxon>Rhabditida</taxon>
        <taxon>Rhabditina</taxon>
        <taxon>Rhabditomorpha</taxon>
        <taxon>Strongyloidea</taxon>
        <taxon>Trichostrongylidae</taxon>
        <taxon>Trichostrongylus</taxon>
    </lineage>
</organism>
<evidence type="ECO:0000313" key="3">
    <source>
        <dbReference type="Proteomes" id="UP001331761"/>
    </source>
</evidence>
<dbReference type="PANTHER" id="PTHR31327">
    <property type="entry name" value="SPERM MEIOSIS PDZ DOMAIN CONTAINING PROTEINS-RELATED"/>
    <property type="match status" value="1"/>
</dbReference>
<proteinExistence type="predicted"/>
<gene>
    <name evidence="2" type="ORF">GCK32_004368</name>
</gene>
<protein>
    <recommendedName>
        <fullName evidence="4">PDZ domain-containing protein</fullName>
    </recommendedName>
</protein>
<feature type="compositionally biased region" description="Polar residues" evidence="1">
    <location>
        <begin position="25"/>
        <end position="35"/>
    </location>
</feature>
<comment type="caution">
    <text evidence="2">The sequence shown here is derived from an EMBL/GenBank/DDBJ whole genome shotgun (WGS) entry which is preliminary data.</text>
</comment>
<dbReference type="Gene3D" id="2.30.42.10">
    <property type="match status" value="1"/>
</dbReference>
<dbReference type="PANTHER" id="PTHR31327:SF7">
    <property type="entry name" value="PDZ DOMAIN-CONTAINING PROTEIN"/>
    <property type="match status" value="1"/>
</dbReference>
<feature type="region of interest" description="Disordered" evidence="1">
    <location>
        <begin position="221"/>
        <end position="248"/>
    </location>
</feature>
<keyword evidence="3" id="KW-1185">Reference proteome</keyword>
<accession>A0AAN8J2P8</accession>
<dbReference type="Proteomes" id="UP001331761">
    <property type="component" value="Unassembled WGS sequence"/>
</dbReference>
<dbReference type="SUPFAM" id="SSF50156">
    <property type="entry name" value="PDZ domain-like"/>
    <property type="match status" value="1"/>
</dbReference>
<evidence type="ECO:0008006" key="4">
    <source>
        <dbReference type="Google" id="ProtNLM"/>
    </source>
</evidence>
<dbReference type="EMBL" id="WIXE01006398">
    <property type="protein sequence ID" value="KAK5981319.1"/>
    <property type="molecule type" value="Genomic_DNA"/>
</dbReference>
<reference evidence="2 3" key="1">
    <citation type="submission" date="2019-10" db="EMBL/GenBank/DDBJ databases">
        <title>Assembly and Annotation for the nematode Trichostrongylus colubriformis.</title>
        <authorList>
            <person name="Martin J."/>
        </authorList>
    </citation>
    <scope>NUCLEOTIDE SEQUENCE [LARGE SCALE GENOMIC DNA]</scope>
    <source>
        <strain evidence="2">G859</strain>
        <tissue evidence="2">Whole worm</tissue>
    </source>
</reference>
<evidence type="ECO:0000256" key="1">
    <source>
        <dbReference type="SAM" id="MobiDB-lite"/>
    </source>
</evidence>